<gene>
    <name evidence="1" type="ORF">S03H2_62966</name>
</gene>
<reference evidence="1" key="1">
    <citation type="journal article" date="2014" name="Front. Microbiol.">
        <title>High frequency of phylogenetically diverse reductive dehalogenase-homologous genes in deep subseafloor sedimentary metagenomes.</title>
        <authorList>
            <person name="Kawai M."/>
            <person name="Futagami T."/>
            <person name="Toyoda A."/>
            <person name="Takaki Y."/>
            <person name="Nishi S."/>
            <person name="Hori S."/>
            <person name="Arai W."/>
            <person name="Tsubouchi T."/>
            <person name="Morono Y."/>
            <person name="Uchiyama I."/>
            <person name="Ito T."/>
            <person name="Fujiyama A."/>
            <person name="Inagaki F."/>
            <person name="Takami H."/>
        </authorList>
    </citation>
    <scope>NUCLEOTIDE SEQUENCE</scope>
    <source>
        <strain evidence="1">Expedition CK06-06</strain>
    </source>
</reference>
<comment type="caution">
    <text evidence="1">The sequence shown here is derived from an EMBL/GenBank/DDBJ whole genome shotgun (WGS) entry which is preliminary data.</text>
</comment>
<proteinExistence type="predicted"/>
<evidence type="ECO:0000313" key="1">
    <source>
        <dbReference type="EMBL" id="GAH81131.1"/>
    </source>
</evidence>
<protein>
    <submittedName>
        <fullName evidence="1">Uncharacterized protein</fullName>
    </submittedName>
</protein>
<accession>X1IFF1</accession>
<sequence length="45" mass="5299">MVRCPNCGQKTSGDYYCQYCKYPIPRGSTKRRRKVEKQAEKEAKL</sequence>
<organism evidence="1">
    <name type="scientific">marine sediment metagenome</name>
    <dbReference type="NCBI Taxonomy" id="412755"/>
    <lineage>
        <taxon>unclassified sequences</taxon>
        <taxon>metagenomes</taxon>
        <taxon>ecological metagenomes</taxon>
    </lineage>
</organism>
<dbReference type="EMBL" id="BARU01040761">
    <property type="protein sequence ID" value="GAH81131.1"/>
    <property type="molecule type" value="Genomic_DNA"/>
</dbReference>
<name>X1IFF1_9ZZZZ</name>
<feature type="non-terminal residue" evidence="1">
    <location>
        <position position="45"/>
    </location>
</feature>
<dbReference type="AlphaFoldDB" id="X1IFF1"/>
<dbReference type="SUPFAM" id="SSF57783">
    <property type="entry name" value="Zinc beta-ribbon"/>
    <property type="match status" value="1"/>
</dbReference>